<evidence type="ECO:0000313" key="3">
    <source>
        <dbReference type="Proteomes" id="UP000503336"/>
    </source>
</evidence>
<dbReference type="AlphaFoldDB" id="A0A7L5BVM4"/>
<dbReference type="EMBL" id="CP049056">
    <property type="protein sequence ID" value="QIE55905.1"/>
    <property type="molecule type" value="Genomic_DNA"/>
</dbReference>
<feature type="transmembrane region" description="Helical" evidence="1">
    <location>
        <begin position="90"/>
        <end position="108"/>
    </location>
</feature>
<proteinExistence type="predicted"/>
<feature type="transmembrane region" description="Helical" evidence="1">
    <location>
        <begin position="64"/>
        <end position="84"/>
    </location>
</feature>
<keyword evidence="1" id="KW-0472">Membrane</keyword>
<dbReference type="KEGG" id="hdh:G5B40_10860"/>
<accession>A0A7L5BVM4</accession>
<dbReference type="InterPro" id="IPR009325">
    <property type="entry name" value="DUF983"/>
</dbReference>
<dbReference type="Proteomes" id="UP000503336">
    <property type="component" value="Chromosome"/>
</dbReference>
<name>A0A7L5BVM4_9RHOB</name>
<reference evidence="2 3" key="1">
    <citation type="submission" date="2020-02" db="EMBL/GenBank/DDBJ databases">
        <title>complete genome sequence of Rhodobacteraceae bacterium.</title>
        <authorList>
            <person name="Park J."/>
            <person name="Kim Y.-S."/>
            <person name="Kim K.-H."/>
        </authorList>
    </citation>
    <scope>NUCLEOTIDE SEQUENCE [LARGE SCALE GENOMIC DNA]</scope>
    <source>
        <strain evidence="2 3">RR4-56</strain>
    </source>
</reference>
<gene>
    <name evidence="2" type="ORF">G5B40_10860</name>
</gene>
<sequence length="136" mass="14962">MKDMPEHSDLAPRPLGAALAKGWRRRCPRCGGGQLFDGYLAVRDNCDICGEALYHHRADDAPSWLTILVTGHLVAPLMIIAYQLNVLPDWSHAVIWPVVALTLVIVLLPRVKGGIVAFQWANRMHGFETALPDTGS</sequence>
<evidence type="ECO:0000313" key="2">
    <source>
        <dbReference type="EMBL" id="QIE55905.1"/>
    </source>
</evidence>
<protein>
    <submittedName>
        <fullName evidence="2">DUF983 domain-containing protein</fullName>
    </submittedName>
</protein>
<dbReference type="Pfam" id="PF06170">
    <property type="entry name" value="DUF983"/>
    <property type="match status" value="1"/>
</dbReference>
<keyword evidence="1" id="KW-0812">Transmembrane</keyword>
<evidence type="ECO:0000256" key="1">
    <source>
        <dbReference type="SAM" id="Phobius"/>
    </source>
</evidence>
<organism evidence="2 3">
    <name type="scientific">Pikeienuella piscinae</name>
    <dbReference type="NCBI Taxonomy" id="2748098"/>
    <lineage>
        <taxon>Bacteria</taxon>
        <taxon>Pseudomonadati</taxon>
        <taxon>Pseudomonadota</taxon>
        <taxon>Alphaproteobacteria</taxon>
        <taxon>Rhodobacterales</taxon>
        <taxon>Paracoccaceae</taxon>
        <taxon>Pikeienuella</taxon>
    </lineage>
</organism>
<keyword evidence="3" id="KW-1185">Reference proteome</keyword>
<keyword evidence="1" id="KW-1133">Transmembrane helix</keyword>